<proteinExistence type="predicted"/>
<keyword evidence="3 8" id="KW-0328">Glycosyltransferase</keyword>
<keyword evidence="4 8" id="KW-0808">Transferase</keyword>
<dbReference type="EC" id="2.4.-.-" evidence="8"/>
<evidence type="ECO:0000256" key="3">
    <source>
        <dbReference type="ARBA" id="ARBA00022676"/>
    </source>
</evidence>
<feature type="transmembrane region" description="Helical" evidence="7">
    <location>
        <begin position="491"/>
        <end position="518"/>
    </location>
</feature>
<evidence type="ECO:0000313" key="9">
    <source>
        <dbReference type="Proteomes" id="UP000523821"/>
    </source>
</evidence>
<protein>
    <submittedName>
        <fullName evidence="8">Glycosyltransferase Alg8</fullName>
        <ecNumber evidence="8">2.4.-.-</ecNumber>
    </submittedName>
</protein>
<keyword evidence="7" id="KW-0812">Transmembrane</keyword>
<sequence length="520" mass="56969">MAVLEAGTAPDSPRIGTAGGPHGAEAGTEPRGFHAGWPWLLAGAVLVWATLLVLVEGPIAARERVFLVLGVLGAWRYGWALLHLVRALAFLRIVMPRKRARARRADIAAEIDHVYAVVCSFGIPAWQFRAVYRSLIENCLATGLPATIVASITSDRDCAILDELFAEAGRPADLRIVAQFQRGTGKRDAIAMALRTIARKNPSARSATLMLDGDVVLTPGALAESLRFFAADPGLAALTTNNDARLAPGDPSADWYRLRFAQRHLMMSSLALSDRLLVLTGRFSVYRTPHLVDAQTIELIQNDAVDNWLHGRIRLLSGDDKSMWYAILRRGGRMLYLPHVYAVSFEAMPRGAGFLAGSTRLMLRWFGNMIRANGRSMRLGPRRCGPFLWWCLLDQRLSVVTTQFGFATALAIAVGKDVRFVVVYLAWLFVSRSLLALIYGGLWGRVVPSWPVLLAYTQIWGSALKLYLFFRPDRQAWTRQLIRRGGGDRGARLAATTLYLLTVGTIAGAAAATAHIVAGG</sequence>
<dbReference type="Gene3D" id="3.90.550.10">
    <property type="entry name" value="Spore Coat Polysaccharide Biosynthesis Protein SpsA, Chain A"/>
    <property type="match status" value="1"/>
</dbReference>
<comment type="caution">
    <text evidence="8">The sequence shown here is derived from an EMBL/GenBank/DDBJ whole genome shotgun (WGS) entry which is preliminary data.</text>
</comment>
<organism evidence="8 9">
    <name type="scientific">Prosthecomicrobium pneumaticum</name>
    <dbReference type="NCBI Taxonomy" id="81895"/>
    <lineage>
        <taxon>Bacteria</taxon>
        <taxon>Pseudomonadati</taxon>
        <taxon>Pseudomonadota</taxon>
        <taxon>Alphaproteobacteria</taxon>
        <taxon>Hyphomicrobiales</taxon>
        <taxon>Kaistiaceae</taxon>
        <taxon>Prosthecomicrobium</taxon>
    </lineage>
</organism>
<dbReference type="GO" id="GO:0085029">
    <property type="term" value="P:extracellular matrix assembly"/>
    <property type="evidence" value="ECO:0007669"/>
    <property type="project" value="TreeGrafter"/>
</dbReference>
<reference evidence="8 9" key="1">
    <citation type="submission" date="2020-08" db="EMBL/GenBank/DDBJ databases">
        <title>Genomic Encyclopedia of Type Strains, Phase IV (KMG-IV): sequencing the most valuable type-strain genomes for metagenomic binning, comparative biology and taxonomic classification.</title>
        <authorList>
            <person name="Goeker M."/>
        </authorList>
    </citation>
    <scope>NUCLEOTIDE SEQUENCE [LARGE SCALE GENOMIC DNA]</scope>
    <source>
        <strain evidence="8 9">DSM 16268</strain>
    </source>
</reference>
<evidence type="ECO:0000256" key="6">
    <source>
        <dbReference type="SAM" id="MobiDB-lite"/>
    </source>
</evidence>
<dbReference type="PANTHER" id="PTHR22913">
    <property type="entry name" value="HYALURONAN SYNTHASE"/>
    <property type="match status" value="1"/>
</dbReference>
<keyword evidence="7" id="KW-1133">Transmembrane helix</keyword>
<dbReference type="InterPro" id="IPR029044">
    <property type="entry name" value="Nucleotide-diphossugar_trans"/>
</dbReference>
<dbReference type="GO" id="GO:0030213">
    <property type="term" value="P:hyaluronan biosynthetic process"/>
    <property type="evidence" value="ECO:0007669"/>
    <property type="project" value="TreeGrafter"/>
</dbReference>
<evidence type="ECO:0000256" key="4">
    <source>
        <dbReference type="ARBA" id="ARBA00022679"/>
    </source>
</evidence>
<dbReference type="AlphaFoldDB" id="A0A7W9FQT4"/>
<dbReference type="Proteomes" id="UP000523821">
    <property type="component" value="Unassembled WGS sequence"/>
</dbReference>
<keyword evidence="2" id="KW-1003">Cell membrane</keyword>
<feature type="transmembrane region" description="Helical" evidence="7">
    <location>
        <begin position="37"/>
        <end position="55"/>
    </location>
</feature>
<feature type="transmembrane region" description="Helical" evidence="7">
    <location>
        <begin position="450"/>
        <end position="470"/>
    </location>
</feature>
<comment type="subcellular location">
    <subcellularLocation>
        <location evidence="1">Cell membrane</location>
    </subcellularLocation>
</comment>
<name>A0A7W9FQT4_9HYPH</name>
<dbReference type="SUPFAM" id="SSF53448">
    <property type="entry name" value="Nucleotide-diphospho-sugar transferases"/>
    <property type="match status" value="1"/>
</dbReference>
<dbReference type="PANTHER" id="PTHR22913:SF12">
    <property type="entry name" value="MANNURONAN SYNTHASE"/>
    <property type="match status" value="1"/>
</dbReference>
<evidence type="ECO:0000256" key="5">
    <source>
        <dbReference type="ARBA" id="ARBA00023136"/>
    </source>
</evidence>
<dbReference type="GO" id="GO:0005886">
    <property type="term" value="C:plasma membrane"/>
    <property type="evidence" value="ECO:0007669"/>
    <property type="project" value="UniProtKB-SubCell"/>
</dbReference>
<evidence type="ECO:0000256" key="1">
    <source>
        <dbReference type="ARBA" id="ARBA00004236"/>
    </source>
</evidence>
<dbReference type="GO" id="GO:0050501">
    <property type="term" value="F:hyaluronan synthase activity"/>
    <property type="evidence" value="ECO:0007669"/>
    <property type="project" value="TreeGrafter"/>
</dbReference>
<dbReference type="RefSeq" id="WP_183858586.1">
    <property type="nucleotide sequence ID" value="NZ_JACHOO010000014.1"/>
</dbReference>
<evidence type="ECO:0000256" key="7">
    <source>
        <dbReference type="SAM" id="Phobius"/>
    </source>
</evidence>
<gene>
    <name evidence="8" type="ORF">GGQ63_004256</name>
</gene>
<feature type="transmembrane region" description="Helical" evidence="7">
    <location>
        <begin position="75"/>
        <end position="94"/>
    </location>
</feature>
<dbReference type="Pfam" id="PF13641">
    <property type="entry name" value="Glyco_tranf_2_3"/>
    <property type="match status" value="1"/>
</dbReference>
<dbReference type="EMBL" id="JACHOO010000014">
    <property type="protein sequence ID" value="MBB5755155.1"/>
    <property type="molecule type" value="Genomic_DNA"/>
</dbReference>
<evidence type="ECO:0000313" key="8">
    <source>
        <dbReference type="EMBL" id="MBB5755155.1"/>
    </source>
</evidence>
<feature type="region of interest" description="Disordered" evidence="6">
    <location>
        <begin position="1"/>
        <end position="23"/>
    </location>
</feature>
<keyword evidence="5 7" id="KW-0472">Membrane</keyword>
<evidence type="ECO:0000256" key="2">
    <source>
        <dbReference type="ARBA" id="ARBA00022475"/>
    </source>
</evidence>
<accession>A0A7W9FQT4</accession>
<feature type="transmembrane region" description="Helical" evidence="7">
    <location>
        <begin position="421"/>
        <end position="444"/>
    </location>
</feature>
<keyword evidence="9" id="KW-1185">Reference proteome</keyword>